<proteinExistence type="predicted"/>
<gene>
    <name evidence="2" type="ORF">CLV40_1492</name>
</gene>
<comment type="caution">
    <text evidence="2">The sequence shown here is derived from an EMBL/GenBank/DDBJ whole genome shotgun (WGS) entry which is preliminary data.</text>
</comment>
<reference evidence="2 3" key="1">
    <citation type="submission" date="2018-02" db="EMBL/GenBank/DDBJ databases">
        <title>Genomic Encyclopedia of Archaeal and Bacterial Type Strains, Phase II (KMG-II): from individual species to whole genera.</title>
        <authorList>
            <person name="Goeker M."/>
        </authorList>
    </citation>
    <scope>NUCLEOTIDE SEQUENCE [LARGE SCALE GENOMIC DNA]</scope>
    <source>
        <strain evidence="2 3">YU 961-1</strain>
    </source>
</reference>
<evidence type="ECO:0000256" key="1">
    <source>
        <dbReference type="SAM" id="MobiDB-lite"/>
    </source>
</evidence>
<sequence>MRRLDIDELRAIASRYGITPSRLGLATVGEQHIERSGEDVQRRQFLTAAAGLVVPHTVLARLDDALVALPAAQGPVTPATVTARLAASQLLFDQAQYAALVAGLPDLLAAAHELADLHPDSTAEAMVAACYDLATHTLDKLGQHQASRLTADRAMNHARSADSPLALALSARALSVVLRHEGRSHLAQRITLDAITTVQDTGLTTPAQRTVLTQTLCAAAYSAATSGDKAHAVDLIGAAEHAVRGLGRPVVVGGNVVTAAQVQLYKVGVHWAAGDSGRALDTARGLRPEQLRHRRAPRTVAHRPGPCLVAARSPRADRGRAAGRLPRGPTELTSRPAIRRIGSDLVHRHPHTAGARELSVVLRAGA</sequence>
<organism evidence="2 3">
    <name type="scientific">Actinokineospora auranticolor</name>
    <dbReference type="NCBI Taxonomy" id="155976"/>
    <lineage>
        <taxon>Bacteria</taxon>
        <taxon>Bacillati</taxon>
        <taxon>Actinomycetota</taxon>
        <taxon>Actinomycetes</taxon>
        <taxon>Pseudonocardiales</taxon>
        <taxon>Pseudonocardiaceae</taxon>
        <taxon>Actinokineospora</taxon>
    </lineage>
</organism>
<feature type="region of interest" description="Disordered" evidence="1">
    <location>
        <begin position="313"/>
        <end position="332"/>
    </location>
</feature>
<evidence type="ECO:0000313" key="3">
    <source>
        <dbReference type="Proteomes" id="UP000239203"/>
    </source>
</evidence>
<evidence type="ECO:0000313" key="2">
    <source>
        <dbReference type="EMBL" id="PPK60675.1"/>
    </source>
</evidence>
<accession>A0A2S6GB75</accession>
<dbReference type="EMBL" id="PTIX01000049">
    <property type="protein sequence ID" value="PPK60675.1"/>
    <property type="molecule type" value="Genomic_DNA"/>
</dbReference>
<keyword evidence="3" id="KW-1185">Reference proteome</keyword>
<name>A0A2S6GB75_9PSEU</name>
<dbReference type="Proteomes" id="UP000239203">
    <property type="component" value="Unassembled WGS sequence"/>
</dbReference>
<dbReference type="AlphaFoldDB" id="A0A2S6GB75"/>
<protein>
    <submittedName>
        <fullName evidence="2">Uncharacterized protein</fullName>
    </submittedName>
</protein>